<proteinExistence type="predicted"/>
<dbReference type="Proteomes" id="UP000703269">
    <property type="component" value="Unassembled WGS sequence"/>
</dbReference>
<keyword evidence="4" id="KW-0378">Hydrolase</keyword>
<dbReference type="EMBL" id="BPQB01000001">
    <property type="protein sequence ID" value="GJE84689.1"/>
    <property type="molecule type" value="Genomic_DNA"/>
</dbReference>
<evidence type="ECO:0000259" key="9">
    <source>
        <dbReference type="PROSITE" id="PS50821"/>
    </source>
</evidence>
<evidence type="ECO:0000256" key="3">
    <source>
        <dbReference type="ARBA" id="ARBA00022741"/>
    </source>
</evidence>
<feature type="domain" description="RNase III" evidence="8">
    <location>
        <begin position="452"/>
        <end position="594"/>
    </location>
</feature>
<evidence type="ECO:0000259" key="8">
    <source>
        <dbReference type="PROSITE" id="PS50142"/>
    </source>
</evidence>
<dbReference type="InterPro" id="IPR038248">
    <property type="entry name" value="Dicer_dimer_sf"/>
</dbReference>
<dbReference type="SMART" id="SM00535">
    <property type="entry name" value="RIBOc"/>
    <property type="match status" value="2"/>
</dbReference>
<dbReference type="PANTHER" id="PTHR14950:SF37">
    <property type="entry name" value="ENDORIBONUCLEASE DICER"/>
    <property type="match status" value="1"/>
</dbReference>
<protein>
    <submittedName>
        <fullName evidence="10">Ribonuclease III</fullName>
    </submittedName>
</protein>
<dbReference type="Pfam" id="PF00636">
    <property type="entry name" value="Ribonuclease_3"/>
    <property type="match status" value="2"/>
</dbReference>
<sequence length="926" mass="103326">MMVVESSGLEFVEEPVTGKKITAGFAPIALERYLSSLRRLLPEDEHPSPPWCQLEHLEAQSYVLHLSLPQKAAIPAPLRRLENENPQGAREQACLSACKQLFAAGLLRDEFFSTNCELGDASNSTLDGHEVRQANHSTNTRCYPRKQPSFWTRALRTISSRSYPLVVSINPVGTFRDGPHAPMVILTRLPPPAFEAFPVFSNGEKAIVRFQLCAPFELDDKKRELLLRYTLRVSRALTNKPLECTEQDICYYLAPLDSTWDPNPSELAPWQLPKVDRHIAWHQVTEGAQRWATKLVPDGGVLTEETLEDCVVQDRAVEFTNRHYVLRLRPDLSPHSKMESSSADVEPATYLEYCKSRVKDFQGLKDHNQPLIEVSLAPPVVDTLAPASKAVPTAKNPARLLIPELCHRFVLPSRVWRTALLLPSVTHMMDRMLLTKEMRASYFCDAIGEADLLQAVTPVSANVEKDYERLELLGDTILKDILSTYFFVTMPTKREGALNAARSLAVSNRTLHEHAMTAGLTPWIQSKPMVVKLWAPYILHQDDAEKKGAEDPPDSRRRGKQQRLQDEQGVQWIGDKTVADVVEAIVGAAFRHGGMGNVLLVMKRLNFNLPEISEINDFWRVYTANLPSSTTLSNLPAKIFKAIGAITGVESIVPALLTEALTHGSLSGQKAASYDRLEFLGDGILDFNVAWYIFQAYPHLSPGGLSLLKAAMVSNTALAAVAVHSGLHEYIRCSSKEVASAIKLYAQKIIALSDQEYRDAEAESRLPNQFWLELDAPKSLADLVEAIIGAIYVSDHFETRGVETFFERVLRPFYGRHIRLHTLATHPSKSLFELLQAEGCQQHVMRKTNLGKEVRCEVIVHEVTVASAVEPTSNLSMRKAATLALDALTKDSEFLARACDCKTQKANSQGRKTQAKVHKLGYEVDP</sequence>
<keyword evidence="3" id="KW-0547">Nucleotide-binding</keyword>
<dbReference type="GO" id="GO:0005524">
    <property type="term" value="F:ATP binding"/>
    <property type="evidence" value="ECO:0007669"/>
    <property type="project" value="UniProtKB-KW"/>
</dbReference>
<comment type="cofactor">
    <cofactor evidence="1">
        <name>Mg(2+)</name>
        <dbReference type="ChEBI" id="CHEBI:18420"/>
    </cofactor>
</comment>
<accession>A0A9P3FYL7</accession>
<dbReference type="InterPro" id="IPR003100">
    <property type="entry name" value="PAZ_dom"/>
</dbReference>
<dbReference type="CDD" id="cd00593">
    <property type="entry name" value="RIBOc"/>
    <property type="match status" value="2"/>
</dbReference>
<dbReference type="OrthoDB" id="416741at2759"/>
<evidence type="ECO:0000256" key="5">
    <source>
        <dbReference type="ARBA" id="ARBA00022806"/>
    </source>
</evidence>
<dbReference type="GO" id="GO:0004386">
    <property type="term" value="F:helicase activity"/>
    <property type="evidence" value="ECO:0007669"/>
    <property type="project" value="UniProtKB-KW"/>
</dbReference>
<dbReference type="InterPro" id="IPR036389">
    <property type="entry name" value="RNase_III_sf"/>
</dbReference>
<dbReference type="SMART" id="SM00949">
    <property type="entry name" value="PAZ"/>
    <property type="match status" value="1"/>
</dbReference>
<comment type="caution">
    <text evidence="10">The sequence shown here is derived from an EMBL/GenBank/DDBJ whole genome shotgun (WGS) entry which is preliminary data.</text>
</comment>
<reference evidence="10 11" key="1">
    <citation type="submission" date="2021-08" db="EMBL/GenBank/DDBJ databases">
        <title>Draft Genome Sequence of Phanerochaete sordida strain YK-624.</title>
        <authorList>
            <person name="Mori T."/>
            <person name="Dohra H."/>
            <person name="Suzuki T."/>
            <person name="Kawagishi H."/>
            <person name="Hirai H."/>
        </authorList>
    </citation>
    <scope>NUCLEOTIDE SEQUENCE [LARGE SCALE GENOMIC DNA]</scope>
    <source>
        <strain evidence="10 11">YK-624</strain>
    </source>
</reference>
<evidence type="ECO:0000256" key="2">
    <source>
        <dbReference type="ARBA" id="ARBA00022737"/>
    </source>
</evidence>
<dbReference type="GO" id="GO:0006396">
    <property type="term" value="P:RNA processing"/>
    <property type="evidence" value="ECO:0007669"/>
    <property type="project" value="InterPro"/>
</dbReference>
<keyword evidence="2" id="KW-0677">Repeat</keyword>
<dbReference type="PROSITE" id="PS00517">
    <property type="entry name" value="RNASE_3_1"/>
    <property type="match status" value="1"/>
</dbReference>
<dbReference type="PANTHER" id="PTHR14950">
    <property type="entry name" value="DICER-RELATED"/>
    <property type="match status" value="1"/>
</dbReference>
<dbReference type="GO" id="GO:0003723">
    <property type="term" value="F:RNA binding"/>
    <property type="evidence" value="ECO:0007669"/>
    <property type="project" value="InterPro"/>
</dbReference>
<keyword evidence="6" id="KW-0067">ATP-binding</keyword>
<name>A0A9P3FYL7_9APHY</name>
<dbReference type="Gene3D" id="1.10.1520.10">
    <property type="entry name" value="Ribonuclease III domain"/>
    <property type="match status" value="2"/>
</dbReference>
<evidence type="ECO:0000256" key="4">
    <source>
        <dbReference type="ARBA" id="ARBA00022801"/>
    </source>
</evidence>
<dbReference type="SUPFAM" id="SSF69065">
    <property type="entry name" value="RNase III domain-like"/>
    <property type="match status" value="2"/>
</dbReference>
<dbReference type="GO" id="GO:0004525">
    <property type="term" value="F:ribonuclease III activity"/>
    <property type="evidence" value="ECO:0007669"/>
    <property type="project" value="InterPro"/>
</dbReference>
<keyword evidence="11" id="KW-1185">Reference proteome</keyword>
<feature type="compositionally biased region" description="Basic and acidic residues" evidence="7">
    <location>
        <begin position="544"/>
        <end position="556"/>
    </location>
</feature>
<evidence type="ECO:0000313" key="11">
    <source>
        <dbReference type="Proteomes" id="UP000703269"/>
    </source>
</evidence>
<evidence type="ECO:0000313" key="10">
    <source>
        <dbReference type="EMBL" id="GJE84689.1"/>
    </source>
</evidence>
<dbReference type="PROSITE" id="PS50142">
    <property type="entry name" value="RNASE_3_2"/>
    <property type="match status" value="2"/>
</dbReference>
<dbReference type="Pfam" id="PF03368">
    <property type="entry name" value="Dicer_dimer"/>
    <property type="match status" value="1"/>
</dbReference>
<dbReference type="InterPro" id="IPR000999">
    <property type="entry name" value="RNase_III_dom"/>
</dbReference>
<dbReference type="Gene3D" id="2.170.260.10">
    <property type="entry name" value="paz domain"/>
    <property type="match status" value="1"/>
</dbReference>
<dbReference type="PROSITE" id="PS50821">
    <property type="entry name" value="PAZ"/>
    <property type="match status" value="1"/>
</dbReference>
<dbReference type="InterPro" id="IPR005034">
    <property type="entry name" value="Dicer_dimerisation"/>
</dbReference>
<feature type="domain" description="RNase III" evidence="8">
    <location>
        <begin position="632"/>
        <end position="796"/>
    </location>
</feature>
<feature type="region of interest" description="Disordered" evidence="7">
    <location>
        <begin position="544"/>
        <end position="567"/>
    </location>
</feature>
<evidence type="ECO:0000256" key="1">
    <source>
        <dbReference type="ARBA" id="ARBA00001946"/>
    </source>
</evidence>
<organism evidence="10 11">
    <name type="scientific">Phanerochaete sordida</name>
    <dbReference type="NCBI Taxonomy" id="48140"/>
    <lineage>
        <taxon>Eukaryota</taxon>
        <taxon>Fungi</taxon>
        <taxon>Dikarya</taxon>
        <taxon>Basidiomycota</taxon>
        <taxon>Agaricomycotina</taxon>
        <taxon>Agaricomycetes</taxon>
        <taxon>Polyporales</taxon>
        <taxon>Phanerochaetaceae</taxon>
        <taxon>Phanerochaete</taxon>
    </lineage>
</organism>
<feature type="domain" description="PAZ" evidence="9">
    <location>
        <begin position="297"/>
        <end position="410"/>
    </location>
</feature>
<gene>
    <name evidence="10" type="ORF">PsYK624_007650</name>
</gene>
<evidence type="ECO:0000256" key="6">
    <source>
        <dbReference type="ARBA" id="ARBA00022840"/>
    </source>
</evidence>
<dbReference type="Gene3D" id="3.30.160.380">
    <property type="entry name" value="Dicer dimerisation domain"/>
    <property type="match status" value="1"/>
</dbReference>
<dbReference type="AlphaFoldDB" id="A0A9P3FYL7"/>
<evidence type="ECO:0000256" key="7">
    <source>
        <dbReference type="SAM" id="MobiDB-lite"/>
    </source>
</evidence>
<keyword evidence="5" id="KW-0347">Helicase</keyword>